<dbReference type="EMBL" id="DSYZ01000023">
    <property type="protein sequence ID" value="HGT82301.1"/>
    <property type="molecule type" value="Genomic_DNA"/>
</dbReference>
<dbReference type="AlphaFoldDB" id="A0A7J3M081"/>
<dbReference type="PANTHER" id="PTHR43351:SF2">
    <property type="entry name" value="L(+)-TARTRATE DEHYDRATASE SUBUNIT BETA-RELATED"/>
    <property type="match status" value="1"/>
</dbReference>
<name>A0A7J3M081_ARCFL</name>
<dbReference type="PANTHER" id="PTHR43351">
    <property type="entry name" value="L(+)-TARTRATE DEHYDRATASE SUBUNIT BETA"/>
    <property type="match status" value="1"/>
</dbReference>
<protein>
    <submittedName>
        <fullName evidence="4">Fumarate hydratase</fullName>
    </submittedName>
</protein>
<accession>A0A7J3M081</accession>
<reference evidence="4" key="1">
    <citation type="journal article" date="2020" name="mSystems">
        <title>Genome- and Community-Level Interaction Insights into Carbon Utilization and Element Cycling Functions of Hydrothermarchaeota in Hydrothermal Sediment.</title>
        <authorList>
            <person name="Zhou Z."/>
            <person name="Liu Y."/>
            <person name="Xu W."/>
            <person name="Pan J."/>
            <person name="Luo Z.H."/>
            <person name="Li M."/>
        </authorList>
    </citation>
    <scope>NUCLEOTIDE SEQUENCE [LARGE SCALE GENOMIC DNA]</scope>
    <source>
        <strain evidence="4">SpSt-587</strain>
    </source>
</reference>
<evidence type="ECO:0000256" key="1">
    <source>
        <dbReference type="ARBA" id="ARBA00008876"/>
    </source>
</evidence>
<evidence type="ECO:0000256" key="2">
    <source>
        <dbReference type="ARBA" id="ARBA00023239"/>
    </source>
</evidence>
<dbReference type="Gene3D" id="3.20.130.10">
    <property type="entry name" value="Fe-S hydro-lyase, tartrate dehydratase beta-type, catalytic domain"/>
    <property type="match status" value="1"/>
</dbReference>
<proteinExistence type="inferred from homology"/>
<organism evidence="4">
    <name type="scientific">Archaeoglobus fulgidus</name>
    <dbReference type="NCBI Taxonomy" id="2234"/>
    <lineage>
        <taxon>Archaea</taxon>
        <taxon>Methanobacteriati</taxon>
        <taxon>Methanobacteriota</taxon>
        <taxon>Archaeoglobi</taxon>
        <taxon>Archaeoglobales</taxon>
        <taxon>Archaeoglobaceae</taxon>
        <taxon>Archaeoglobus</taxon>
    </lineage>
</organism>
<dbReference type="InterPro" id="IPR004647">
    <property type="entry name" value="Fe-S_hydro-lyase_TtdB-typ_cat"/>
</dbReference>
<evidence type="ECO:0000259" key="3">
    <source>
        <dbReference type="Pfam" id="PF05683"/>
    </source>
</evidence>
<dbReference type="Pfam" id="PF05683">
    <property type="entry name" value="Fumerase_C"/>
    <property type="match status" value="1"/>
</dbReference>
<dbReference type="SUPFAM" id="SSF117457">
    <property type="entry name" value="FumA C-terminal domain-like"/>
    <property type="match status" value="1"/>
</dbReference>
<comment type="caution">
    <text evidence="4">The sequence shown here is derived from an EMBL/GenBank/DDBJ whole genome shotgun (WGS) entry which is preliminary data.</text>
</comment>
<gene>
    <name evidence="4" type="ORF">ENT52_01010</name>
</gene>
<dbReference type="InterPro" id="IPR036660">
    <property type="entry name" value="Fe-S_hydroAse_TtdB_cat_sf"/>
</dbReference>
<keyword evidence="2" id="KW-0456">Lyase</keyword>
<evidence type="ECO:0000313" key="4">
    <source>
        <dbReference type="EMBL" id="HGT82301.1"/>
    </source>
</evidence>
<feature type="domain" description="Fe-S hydro-lyase tartrate dehydratase beta-type catalytic" evidence="3">
    <location>
        <begin position="16"/>
        <end position="181"/>
    </location>
</feature>
<dbReference type="GO" id="GO:0016836">
    <property type="term" value="F:hydro-lyase activity"/>
    <property type="evidence" value="ECO:0007669"/>
    <property type="project" value="InterPro"/>
</dbReference>
<comment type="similarity">
    <text evidence="1">Belongs to the class-I fumarase family.</text>
</comment>
<sequence>MLGESKSGGDIVRSPVGEEILDLKVGDIVYVGGEIMTARDKAHARAVEMMEKGLELPFSFNRSIVYHCGPIIQGDKVISAGPTTSDRMSPYIPRIMERVDFFVMIGKGGVSNEAVKAMKGKAIYLAFTGGAGAFAASRIKKVKGVFWEDLGMAEAVWVFEVENFGPCVVAIDSRGKNLYEDVRRRLMDKLKR</sequence>
<dbReference type="NCBIfam" id="TIGR00723">
    <property type="entry name" value="ttdB_fumA_fumB"/>
    <property type="match status" value="1"/>
</dbReference>